<gene>
    <name evidence="11" type="primary">LOC108558575</name>
</gene>
<keyword evidence="6" id="KW-0472">Membrane</keyword>
<dbReference type="Pfam" id="PF17064">
    <property type="entry name" value="QVR"/>
    <property type="match status" value="1"/>
</dbReference>
<evidence type="ECO:0000256" key="2">
    <source>
        <dbReference type="ARBA" id="ARBA00022622"/>
    </source>
</evidence>
<dbReference type="PANTHER" id="PTHR33562:SF29">
    <property type="entry name" value="PROTEIN SLEEPLESS"/>
    <property type="match status" value="1"/>
</dbReference>
<evidence type="ECO:0000313" key="11">
    <source>
        <dbReference type="RefSeq" id="XP_017771029.1"/>
    </source>
</evidence>
<proteinExistence type="predicted"/>
<dbReference type="InterPro" id="IPR050975">
    <property type="entry name" value="Sleep_regulator"/>
</dbReference>
<keyword evidence="5" id="KW-1133">Transmembrane helix</keyword>
<evidence type="ECO:0000256" key="5">
    <source>
        <dbReference type="ARBA" id="ARBA00022989"/>
    </source>
</evidence>
<feature type="signal peptide" evidence="9">
    <location>
        <begin position="1"/>
        <end position="20"/>
    </location>
</feature>
<evidence type="ECO:0000256" key="4">
    <source>
        <dbReference type="ARBA" id="ARBA00022729"/>
    </source>
</evidence>
<keyword evidence="10" id="KW-1185">Reference proteome</keyword>
<feature type="chain" id="PRO_5047123149" evidence="9">
    <location>
        <begin position="21"/>
        <end position="159"/>
    </location>
</feature>
<accession>A0ABM1M8X9</accession>
<comment type="subcellular location">
    <subcellularLocation>
        <location evidence="1">Membrane</location>
        <topology evidence="1">Lipid-anchor</topology>
        <topology evidence="1">GPI-anchor</topology>
    </subcellularLocation>
</comment>
<evidence type="ECO:0000256" key="9">
    <source>
        <dbReference type="SAM" id="SignalP"/>
    </source>
</evidence>
<dbReference type="Proteomes" id="UP000695000">
    <property type="component" value="Unplaced"/>
</dbReference>
<dbReference type="RefSeq" id="XP_017771029.1">
    <property type="nucleotide sequence ID" value="XM_017915540.1"/>
</dbReference>
<dbReference type="GeneID" id="108558575"/>
<keyword evidence="2" id="KW-0336">GPI-anchor</keyword>
<keyword evidence="8" id="KW-0449">Lipoprotein</keyword>
<evidence type="ECO:0000256" key="3">
    <source>
        <dbReference type="ARBA" id="ARBA00022692"/>
    </source>
</evidence>
<keyword evidence="3" id="KW-0812">Transmembrane</keyword>
<keyword evidence="7" id="KW-0325">Glycoprotein</keyword>
<evidence type="ECO:0000313" key="10">
    <source>
        <dbReference type="Proteomes" id="UP000695000"/>
    </source>
</evidence>
<keyword evidence="4 9" id="KW-0732">Signal</keyword>
<evidence type="ECO:0000256" key="7">
    <source>
        <dbReference type="ARBA" id="ARBA00023180"/>
    </source>
</evidence>
<protein>
    <submittedName>
        <fullName evidence="11">Uncharacterized protein LOC108558575</fullName>
    </submittedName>
</protein>
<dbReference type="PANTHER" id="PTHR33562">
    <property type="entry name" value="ATILLA, ISOFORM B-RELATED-RELATED"/>
    <property type="match status" value="1"/>
</dbReference>
<reference evidence="11" key="1">
    <citation type="submission" date="2025-08" db="UniProtKB">
        <authorList>
            <consortium name="RefSeq"/>
        </authorList>
    </citation>
    <scope>IDENTIFICATION</scope>
    <source>
        <tissue evidence="11">Whole Larva</tissue>
    </source>
</reference>
<organism evidence="10 11">
    <name type="scientific">Nicrophorus vespilloides</name>
    <name type="common">Boreal carrion beetle</name>
    <dbReference type="NCBI Taxonomy" id="110193"/>
    <lineage>
        <taxon>Eukaryota</taxon>
        <taxon>Metazoa</taxon>
        <taxon>Ecdysozoa</taxon>
        <taxon>Arthropoda</taxon>
        <taxon>Hexapoda</taxon>
        <taxon>Insecta</taxon>
        <taxon>Pterygota</taxon>
        <taxon>Neoptera</taxon>
        <taxon>Endopterygota</taxon>
        <taxon>Coleoptera</taxon>
        <taxon>Polyphaga</taxon>
        <taxon>Staphyliniformia</taxon>
        <taxon>Silphidae</taxon>
        <taxon>Nicrophorinae</taxon>
        <taxon>Nicrophorus</taxon>
    </lineage>
</organism>
<name>A0ABM1M8X9_NICVS</name>
<dbReference type="InterPro" id="IPR031424">
    <property type="entry name" value="QVR-like"/>
</dbReference>
<evidence type="ECO:0000256" key="8">
    <source>
        <dbReference type="ARBA" id="ARBA00023288"/>
    </source>
</evidence>
<evidence type="ECO:0000256" key="6">
    <source>
        <dbReference type="ARBA" id="ARBA00023136"/>
    </source>
</evidence>
<evidence type="ECO:0000256" key="1">
    <source>
        <dbReference type="ARBA" id="ARBA00004589"/>
    </source>
</evidence>
<sequence>MQTLVVAGLFLFALFKIGYCIDCYSCISSDNPDCVDPETHHLDRVRCDQKSLSDTEKFAKSLTPDFGKIFEVHIHEHRVPLNCLKQVTKVQGREIIMRGCQLPKDDRLDVCKKVFEMPQGELIDVKHCSLCDSDGCNGTTGRIAEVLLILAAVLLTIIH</sequence>